<dbReference type="Gene3D" id="3.30.2140.20">
    <property type="match status" value="1"/>
</dbReference>
<accession>A0A9W9SEB2</accession>
<proteinExistence type="inferred from homology"/>
<keyword evidence="3" id="KW-1185">Reference proteome</keyword>
<dbReference type="InterPro" id="IPR053710">
    <property type="entry name" value="Arylamine_NAT_domain_sf"/>
</dbReference>
<protein>
    <recommendedName>
        <fullName evidence="4">Arylamine N-acetyltransferase</fullName>
    </recommendedName>
</protein>
<dbReference type="GeneID" id="81376537"/>
<sequence>MISAYSQDQLSKYLTYIALPTQYEKYIENPSSFPKTDEALTALFRCQITRFAYDNLSVHYSATNLANIEPQSIYAKFLGPQGTEPTGRGGTHIVNIIQLPDGQEYHADAAFGGDGPTRPLPLISGKVWPNLGAQEVRLVYGNMPKQQRPEQKVWMYQYRNGAEKEWNTFYSFVEFEFFQDDFEVINRYTSWEARERGNFWIVKFLRNGETAGLPVLDGEALNERPEDAYVVGKIMFVNDVVKINFGGRTRVIDEFKTEEERVNGLKKWFGISRLD</sequence>
<dbReference type="SUPFAM" id="SSF54001">
    <property type="entry name" value="Cysteine proteinases"/>
    <property type="match status" value="1"/>
</dbReference>
<dbReference type="PANTHER" id="PTHR11786:SF0">
    <property type="entry name" value="ARYLAMINE N-ACETYLTRANSFERASE 4-RELATED"/>
    <property type="match status" value="1"/>
</dbReference>
<dbReference type="Proteomes" id="UP001147747">
    <property type="component" value="Unassembled WGS sequence"/>
</dbReference>
<dbReference type="EMBL" id="JAPZBU010000012">
    <property type="protein sequence ID" value="KAJ5376034.1"/>
    <property type="molecule type" value="Genomic_DNA"/>
</dbReference>
<dbReference type="AlphaFoldDB" id="A0A9W9SEB2"/>
<gene>
    <name evidence="2" type="ORF">N7509_012920</name>
</gene>
<dbReference type="PANTHER" id="PTHR11786">
    <property type="entry name" value="N-HYDROXYARYLAMINE O-ACETYLTRANSFERASE"/>
    <property type="match status" value="1"/>
</dbReference>
<dbReference type="RefSeq" id="XP_056481064.1">
    <property type="nucleotide sequence ID" value="XM_056637557.1"/>
</dbReference>
<evidence type="ECO:0000313" key="2">
    <source>
        <dbReference type="EMBL" id="KAJ5376034.1"/>
    </source>
</evidence>
<organism evidence="2 3">
    <name type="scientific">Penicillium cosmopolitanum</name>
    <dbReference type="NCBI Taxonomy" id="1131564"/>
    <lineage>
        <taxon>Eukaryota</taxon>
        <taxon>Fungi</taxon>
        <taxon>Dikarya</taxon>
        <taxon>Ascomycota</taxon>
        <taxon>Pezizomycotina</taxon>
        <taxon>Eurotiomycetes</taxon>
        <taxon>Eurotiomycetidae</taxon>
        <taxon>Eurotiales</taxon>
        <taxon>Aspergillaceae</taxon>
        <taxon>Penicillium</taxon>
    </lineage>
</organism>
<dbReference type="OrthoDB" id="10260017at2759"/>
<evidence type="ECO:0000313" key="3">
    <source>
        <dbReference type="Proteomes" id="UP001147747"/>
    </source>
</evidence>
<dbReference type="InterPro" id="IPR038765">
    <property type="entry name" value="Papain-like_cys_pep_sf"/>
</dbReference>
<dbReference type="Pfam" id="PF00797">
    <property type="entry name" value="Acetyltransf_2"/>
    <property type="match status" value="1"/>
</dbReference>
<dbReference type="InterPro" id="IPR001447">
    <property type="entry name" value="Arylamine_N-AcTrfase"/>
</dbReference>
<evidence type="ECO:0000256" key="1">
    <source>
        <dbReference type="ARBA" id="ARBA00006547"/>
    </source>
</evidence>
<evidence type="ECO:0008006" key="4">
    <source>
        <dbReference type="Google" id="ProtNLM"/>
    </source>
</evidence>
<reference evidence="2" key="2">
    <citation type="journal article" date="2023" name="IMA Fungus">
        <title>Comparative genomic study of the Penicillium genus elucidates a diverse pangenome and 15 lateral gene transfer events.</title>
        <authorList>
            <person name="Petersen C."/>
            <person name="Sorensen T."/>
            <person name="Nielsen M.R."/>
            <person name="Sondergaard T.E."/>
            <person name="Sorensen J.L."/>
            <person name="Fitzpatrick D.A."/>
            <person name="Frisvad J.C."/>
            <person name="Nielsen K.L."/>
        </authorList>
    </citation>
    <scope>NUCLEOTIDE SEQUENCE</scope>
    <source>
        <strain evidence="2">IBT 29677</strain>
    </source>
</reference>
<reference evidence="2" key="1">
    <citation type="submission" date="2022-12" db="EMBL/GenBank/DDBJ databases">
        <authorList>
            <person name="Petersen C."/>
        </authorList>
    </citation>
    <scope>NUCLEOTIDE SEQUENCE</scope>
    <source>
        <strain evidence="2">IBT 29677</strain>
    </source>
</reference>
<dbReference type="GO" id="GO:0016407">
    <property type="term" value="F:acetyltransferase activity"/>
    <property type="evidence" value="ECO:0007669"/>
    <property type="project" value="InterPro"/>
</dbReference>
<name>A0A9W9SEB2_9EURO</name>
<comment type="caution">
    <text evidence="2">The sequence shown here is derived from an EMBL/GenBank/DDBJ whole genome shotgun (WGS) entry which is preliminary data.</text>
</comment>
<comment type="similarity">
    <text evidence="1">Belongs to the arylamine N-acetyltransferase family.</text>
</comment>